<protein>
    <recommendedName>
        <fullName evidence="2">Novel STAND NTPase 3 domain-containing protein</fullName>
    </recommendedName>
</protein>
<dbReference type="EMBL" id="CACVKT020006410">
    <property type="protein sequence ID" value="CAC5401431.1"/>
    <property type="molecule type" value="Genomic_DNA"/>
</dbReference>
<proteinExistence type="predicted"/>
<accession>A0A6J8D0W4</accession>
<evidence type="ECO:0000313" key="4">
    <source>
        <dbReference type="Proteomes" id="UP000507470"/>
    </source>
</evidence>
<keyword evidence="4" id="KW-1185">Reference proteome</keyword>
<keyword evidence="1" id="KW-0175">Coiled coil</keyword>
<dbReference type="OrthoDB" id="5964200at2759"/>
<evidence type="ECO:0000259" key="2">
    <source>
        <dbReference type="Pfam" id="PF20720"/>
    </source>
</evidence>
<dbReference type="InterPro" id="IPR049050">
    <property type="entry name" value="nSTAND3"/>
</dbReference>
<organism evidence="3 4">
    <name type="scientific">Mytilus coruscus</name>
    <name type="common">Sea mussel</name>
    <dbReference type="NCBI Taxonomy" id="42192"/>
    <lineage>
        <taxon>Eukaryota</taxon>
        <taxon>Metazoa</taxon>
        <taxon>Spiralia</taxon>
        <taxon>Lophotrochozoa</taxon>
        <taxon>Mollusca</taxon>
        <taxon>Bivalvia</taxon>
        <taxon>Autobranchia</taxon>
        <taxon>Pteriomorphia</taxon>
        <taxon>Mytilida</taxon>
        <taxon>Mytiloidea</taxon>
        <taxon>Mytilidae</taxon>
        <taxon>Mytilinae</taxon>
        <taxon>Mytilus</taxon>
    </lineage>
</organism>
<dbReference type="AlphaFoldDB" id="A0A6J8D0W4"/>
<reference evidence="3 4" key="1">
    <citation type="submission" date="2020-06" db="EMBL/GenBank/DDBJ databases">
        <authorList>
            <person name="Li R."/>
            <person name="Bekaert M."/>
        </authorList>
    </citation>
    <scope>NUCLEOTIDE SEQUENCE [LARGE SCALE GENOMIC DNA]</scope>
    <source>
        <strain evidence="4">wild</strain>
    </source>
</reference>
<evidence type="ECO:0000313" key="3">
    <source>
        <dbReference type="EMBL" id="CAC5401431.1"/>
    </source>
</evidence>
<dbReference type="Gene3D" id="1.10.287.1490">
    <property type="match status" value="1"/>
</dbReference>
<evidence type="ECO:0000256" key="1">
    <source>
        <dbReference type="SAM" id="Coils"/>
    </source>
</evidence>
<gene>
    <name evidence="3" type="ORF">MCOR_35513</name>
</gene>
<name>A0A6J8D0W4_MYTCO</name>
<dbReference type="Proteomes" id="UP000507470">
    <property type="component" value="Unassembled WGS sequence"/>
</dbReference>
<feature type="domain" description="Novel STAND NTPase 3" evidence="2">
    <location>
        <begin position="248"/>
        <end position="324"/>
    </location>
</feature>
<sequence length="328" mass="36958">MSLTVEESNFLRFYFLNLKIASKAVRVYFDSVHPPAGLASELAKSKARNQLVHSKDGKLSPTDVIQYWGDLEGAIGRLDGNNLLMEAQSAKHIVLDKSLTDILTKLGINENNIEEHREMLDNLQKGVGEAQKQAAELSDHKESIDNCTEEIGECKKEIQKIQNAIKRIQDKVTDKQDQVDNLAHLLLVKHDEQMAKHDEQIAKSAKDINDMKKKQFVTGDTSGDTKALIDEDLREDTFVITKVVSDGLLLLKHAGTGKSRTGRHVLNMFCTGDTSYKCIKLNTFEKWEDMVSREDNVVVLLDDIFGETKCIYNKKKDTPTLDKVHAYV</sequence>
<feature type="coiled-coil region" evidence="1">
    <location>
        <begin position="113"/>
        <end position="214"/>
    </location>
</feature>
<dbReference type="Pfam" id="PF20720">
    <property type="entry name" value="nSTAND3"/>
    <property type="match status" value="1"/>
</dbReference>